<name>A0A238KRN8_9RHOB</name>
<dbReference type="Pfam" id="PF13709">
    <property type="entry name" value="DUF4159"/>
    <property type="match status" value="1"/>
</dbReference>
<keyword evidence="1" id="KW-1133">Transmembrane helix</keyword>
<dbReference type="PANTHER" id="PTHR37464">
    <property type="entry name" value="BLL2463 PROTEIN"/>
    <property type="match status" value="1"/>
</dbReference>
<feature type="domain" description="Aerotolerance regulator N-terminal" evidence="2">
    <location>
        <begin position="7"/>
        <end position="81"/>
    </location>
</feature>
<proteinExistence type="predicted"/>
<dbReference type="InterPro" id="IPR024163">
    <property type="entry name" value="Aerotolerance_reg_N"/>
</dbReference>
<dbReference type="SUPFAM" id="SSF52317">
    <property type="entry name" value="Class I glutamine amidotransferase-like"/>
    <property type="match status" value="1"/>
</dbReference>
<keyword evidence="1" id="KW-0812">Transmembrane</keyword>
<dbReference type="Gene3D" id="3.40.50.12140">
    <property type="entry name" value="Domain of unknown function DUF4159"/>
    <property type="match status" value="1"/>
</dbReference>
<organism evidence="4 5">
    <name type="scientific">Actibacterium lipolyticum</name>
    <dbReference type="NCBI Taxonomy" id="1524263"/>
    <lineage>
        <taxon>Bacteria</taxon>
        <taxon>Pseudomonadati</taxon>
        <taxon>Pseudomonadota</taxon>
        <taxon>Alphaproteobacteria</taxon>
        <taxon>Rhodobacterales</taxon>
        <taxon>Roseobacteraceae</taxon>
        <taxon>Actibacterium</taxon>
    </lineage>
</organism>
<sequence length="920" mass="99250">MFTLGPIGFTAPWLLIGLLALPILWLLLRAVPPAPIRRRFPGVALLLGLTDDETQTDKTPWWLLLLRMLAIAAVIIGFAGPILNPQDERAGSGPLLVLIDGTWADARDWQRRVDRVDALLAEAARSARPVAIVQTTDLPDEGALFQAADAWQSRLAGLQPAAWEPDADAVAEWADSLTGNFETFWVSDGVDRAARAPLLDSLERHGTVFVFESPRPVYALRPARFEDGKIAVTALRASTADTAEVPITAIGLDPNGVERELALATAEFASGEGEATVELVLPPELRNRITRFAVSGVRSAGAVSLTDDSLKRREVALIAARDDREGLELLSPLHFLRQALEPTADLIEGNLLDILLANPDVVVLADVATVAEAEQDALLDWLDQGGLLLRFAGPRLAASDVSRVEEDPLLPVRLRAGGRTVGGAMSWGEPKALRPFPDTSPFFGLSLSDEVTVSAQVMAQPGPDLSERSIASLADGTPLVTRKRVGQGQVVLFHVTANAEWSTLPLSGLFVQMLERLAISTRPTKPAAEELAGTTWVPEDVLNAFGEIEDAGNMPGIPGEALADGRPTATQPPGLYAGEERRIALNVFDNEMPLAATSWPARIAVEGLTVVRETFLKGAFLMAALALLALDMIASLWLSGRLRGPRSGAVAAVALALMLPQDVRAQSPDDALALAATSEVVLAHVVTGDSQLDDIAHAGLRGLSDKLFQRTSVEPAQPIAVNLETDELSFFPFLYWPVTASQPQPSAQAYAKLNRYLRTGGMILFDTRDADVARFGSGSPEGRKLQELARPLDVPPLEPIPQDHVLTRTFYLLQDFPGRFSSRDVWVEAAPPEAELTEGMPFRNLNDGVTPVVIGGNNWAAAWAVDERGVQMYPVGRGYAGELQREISYRFGINLIMHVLTGNYKSDQVHVPALLDRLGQ</sequence>
<gene>
    <name evidence="4" type="ORF">COL8621_02811</name>
</gene>
<dbReference type="Pfam" id="PF07584">
    <property type="entry name" value="BatA"/>
    <property type="match status" value="1"/>
</dbReference>
<keyword evidence="1" id="KW-0472">Membrane</keyword>
<reference evidence="5" key="1">
    <citation type="submission" date="2017-05" db="EMBL/GenBank/DDBJ databases">
        <authorList>
            <person name="Rodrigo-Torres L."/>
            <person name="Arahal R. D."/>
            <person name="Lucena T."/>
        </authorList>
    </citation>
    <scope>NUCLEOTIDE SEQUENCE [LARGE SCALE GENOMIC DNA]</scope>
    <source>
        <strain evidence="5">CECT 8621</strain>
    </source>
</reference>
<evidence type="ECO:0008006" key="6">
    <source>
        <dbReference type="Google" id="ProtNLM"/>
    </source>
</evidence>
<dbReference type="EMBL" id="FXYE01000002">
    <property type="protein sequence ID" value="SMX45493.1"/>
    <property type="molecule type" value="Genomic_DNA"/>
</dbReference>
<dbReference type="PANTHER" id="PTHR37464:SF1">
    <property type="entry name" value="BLL2463 PROTEIN"/>
    <property type="match status" value="1"/>
</dbReference>
<feature type="transmembrane region" description="Helical" evidence="1">
    <location>
        <begin position="61"/>
        <end position="83"/>
    </location>
</feature>
<evidence type="ECO:0000313" key="5">
    <source>
        <dbReference type="Proteomes" id="UP000202922"/>
    </source>
</evidence>
<dbReference type="CDD" id="cd03143">
    <property type="entry name" value="A4_beta-galactosidase_middle_domain"/>
    <property type="match status" value="1"/>
</dbReference>
<feature type="domain" description="DUF4159" evidence="3">
    <location>
        <begin position="682"/>
        <end position="900"/>
    </location>
</feature>
<dbReference type="Proteomes" id="UP000202922">
    <property type="component" value="Unassembled WGS sequence"/>
</dbReference>
<keyword evidence="5" id="KW-1185">Reference proteome</keyword>
<protein>
    <recommendedName>
        <fullName evidence="6">LytTR family transcriptional regulator</fullName>
    </recommendedName>
</protein>
<feature type="transmembrane region" description="Helical" evidence="1">
    <location>
        <begin position="12"/>
        <end position="31"/>
    </location>
</feature>
<evidence type="ECO:0000256" key="1">
    <source>
        <dbReference type="SAM" id="Phobius"/>
    </source>
</evidence>
<dbReference type="InterPro" id="IPR025297">
    <property type="entry name" value="DUF4159"/>
</dbReference>
<evidence type="ECO:0000313" key="4">
    <source>
        <dbReference type="EMBL" id="SMX45493.1"/>
    </source>
</evidence>
<dbReference type="InterPro" id="IPR029062">
    <property type="entry name" value="Class_I_gatase-like"/>
</dbReference>
<dbReference type="AlphaFoldDB" id="A0A238KRN8"/>
<dbReference type="InterPro" id="IPR011933">
    <property type="entry name" value="Double_TM_dom"/>
</dbReference>
<evidence type="ECO:0000259" key="2">
    <source>
        <dbReference type="Pfam" id="PF07584"/>
    </source>
</evidence>
<dbReference type="RefSeq" id="WP_093967905.1">
    <property type="nucleotide sequence ID" value="NZ_FXYE01000002.1"/>
</dbReference>
<dbReference type="Gene3D" id="3.40.50.880">
    <property type="match status" value="1"/>
</dbReference>
<accession>A0A238KRN8</accession>
<dbReference type="OrthoDB" id="9773014at2"/>
<dbReference type="NCBIfam" id="TIGR02226">
    <property type="entry name" value="two_anch"/>
    <property type="match status" value="1"/>
</dbReference>
<evidence type="ECO:0000259" key="3">
    <source>
        <dbReference type="Pfam" id="PF13709"/>
    </source>
</evidence>